<protein>
    <submittedName>
        <fullName evidence="1">Uncharacterized protein</fullName>
    </submittedName>
</protein>
<evidence type="ECO:0000313" key="1">
    <source>
        <dbReference type="EMBL" id="BBX99579.1"/>
    </source>
</evidence>
<reference evidence="1 2" key="1">
    <citation type="journal article" date="2019" name="Emerg. Microbes Infect.">
        <title>Comprehensive subspecies identification of 175 nontuberculous mycobacteria species based on 7547 genomic profiles.</title>
        <authorList>
            <person name="Matsumoto Y."/>
            <person name="Kinjo T."/>
            <person name="Motooka D."/>
            <person name="Nabeya D."/>
            <person name="Jung N."/>
            <person name="Uechi K."/>
            <person name="Horii T."/>
            <person name="Iida T."/>
            <person name="Fujita J."/>
            <person name="Nakamura S."/>
        </authorList>
    </citation>
    <scope>NUCLEOTIDE SEQUENCE [LARGE SCALE GENOMIC DNA]</scope>
    <source>
        <strain evidence="1 2">JCM 16018</strain>
    </source>
</reference>
<accession>A0A7I7NTF4</accession>
<organism evidence="1 2">
    <name type="scientific">Mycobacterium seoulense</name>
    <dbReference type="NCBI Taxonomy" id="386911"/>
    <lineage>
        <taxon>Bacteria</taxon>
        <taxon>Bacillati</taxon>
        <taxon>Actinomycetota</taxon>
        <taxon>Actinomycetes</taxon>
        <taxon>Mycobacteriales</taxon>
        <taxon>Mycobacteriaceae</taxon>
        <taxon>Mycobacterium</taxon>
    </lineage>
</organism>
<proteinExistence type="predicted"/>
<dbReference type="AlphaFoldDB" id="A0A7I7NTF4"/>
<dbReference type="KEGG" id="mseo:MSEO_00790"/>
<keyword evidence="2" id="KW-1185">Reference proteome</keyword>
<evidence type="ECO:0000313" key="2">
    <source>
        <dbReference type="Proteomes" id="UP000466632"/>
    </source>
</evidence>
<name>A0A7I7NTF4_9MYCO</name>
<dbReference type="EMBL" id="AP022582">
    <property type="protein sequence ID" value="BBX99579.1"/>
    <property type="molecule type" value="Genomic_DNA"/>
</dbReference>
<sequence length="115" mass="12330">MPPVAFGPAARSGGVVEWIPSSIEEAVMRFATRRHHLRVVPVATMFRVTDRLHCGRTVRVPAHEIAPIVSAWLAELGAHSPLVDELARAARVGDWSLAYAIGDQLSVDVAISAAA</sequence>
<gene>
    <name evidence="1" type="ORF">MSEO_00790</name>
</gene>
<dbReference type="Proteomes" id="UP000466632">
    <property type="component" value="Chromosome"/>
</dbReference>